<keyword evidence="2" id="KW-0963">Cytoplasm</keyword>
<evidence type="ECO:0000256" key="8">
    <source>
        <dbReference type="SAM" id="Coils"/>
    </source>
</evidence>
<evidence type="ECO:0000313" key="10">
    <source>
        <dbReference type="Proteomes" id="UP000001556"/>
    </source>
</evidence>
<reference evidence="9 10" key="1">
    <citation type="submission" date="2007-03" db="EMBL/GenBank/DDBJ databases">
        <title>Complete sequence of Desulfotomaculum reducens MI-1.</title>
        <authorList>
            <consortium name="US DOE Joint Genome Institute"/>
            <person name="Copeland A."/>
            <person name="Lucas S."/>
            <person name="Lapidus A."/>
            <person name="Barry K."/>
            <person name="Detter J.C."/>
            <person name="Glavina del Rio T."/>
            <person name="Hammon N."/>
            <person name="Israni S."/>
            <person name="Dalin E."/>
            <person name="Tice H."/>
            <person name="Pitluck S."/>
            <person name="Sims D."/>
            <person name="Brettin T."/>
            <person name="Bruce D."/>
            <person name="Han C."/>
            <person name="Tapia R."/>
            <person name="Schmutz J."/>
            <person name="Larimer F."/>
            <person name="Land M."/>
            <person name="Hauser L."/>
            <person name="Kyrpides N."/>
            <person name="Kim E."/>
            <person name="Tebo B.M."/>
            <person name="Richardson P."/>
        </authorList>
    </citation>
    <scope>NUCLEOTIDE SEQUENCE [LARGE SCALE GENOMIC DNA]</scope>
    <source>
        <strain evidence="9 10">MI-1</strain>
    </source>
</reference>
<dbReference type="STRING" id="349161.Dred_2414"/>
<protein>
    <recommendedName>
        <fullName evidence="7">Flagellar protein FliT</fullName>
    </recommendedName>
</protein>
<evidence type="ECO:0000256" key="4">
    <source>
        <dbReference type="ARBA" id="ARBA00023186"/>
    </source>
</evidence>
<comment type="function">
    <text evidence="5">May act as an export chaperone for the filament capping protein FliD.</text>
</comment>
<dbReference type="HOGENOM" id="CLU_153755_0_0_9"/>
<evidence type="ECO:0000256" key="1">
    <source>
        <dbReference type="ARBA" id="ARBA00004514"/>
    </source>
</evidence>
<keyword evidence="10" id="KW-1185">Reference proteome</keyword>
<evidence type="ECO:0000256" key="5">
    <source>
        <dbReference type="ARBA" id="ARBA00093765"/>
    </source>
</evidence>
<sequence>MDNKRQALEELYLNKKNIVQEILEITKEMTKFISAEEINALDKHLTKRQELMDKVDEIDKQISLIHIPESQQIQYIKSGIKELIKQIMACDTQHKEDLSKAQLFVKQKLKEAANRKVIKQAYYPQRKQNNGYFIDNKK</sequence>
<dbReference type="EMBL" id="CP000612">
    <property type="protein sequence ID" value="ABO50924.1"/>
    <property type="molecule type" value="Genomic_DNA"/>
</dbReference>
<evidence type="ECO:0000256" key="3">
    <source>
        <dbReference type="ARBA" id="ARBA00022795"/>
    </source>
</evidence>
<evidence type="ECO:0000256" key="2">
    <source>
        <dbReference type="ARBA" id="ARBA00022490"/>
    </source>
</evidence>
<dbReference type="RefSeq" id="WP_011878722.1">
    <property type="nucleotide sequence ID" value="NC_009253.1"/>
</dbReference>
<dbReference type="Proteomes" id="UP000001556">
    <property type="component" value="Chromosome"/>
</dbReference>
<dbReference type="AlphaFoldDB" id="A4J771"/>
<name>A4J771_DESRM</name>
<gene>
    <name evidence="9" type="ordered locus">Dred_2414</name>
</gene>
<dbReference type="KEGG" id="drm:Dred_2414"/>
<dbReference type="Pfam" id="PF05400">
    <property type="entry name" value="FliT"/>
    <property type="match status" value="1"/>
</dbReference>
<feature type="coiled-coil region" evidence="8">
    <location>
        <begin position="1"/>
        <end position="61"/>
    </location>
</feature>
<proteinExistence type="inferred from homology"/>
<comment type="subcellular location">
    <subcellularLocation>
        <location evidence="1">Cytoplasm</location>
        <location evidence="1">Cytosol</location>
    </subcellularLocation>
</comment>
<evidence type="ECO:0000256" key="6">
    <source>
        <dbReference type="ARBA" id="ARBA00093785"/>
    </source>
</evidence>
<accession>A4J771</accession>
<keyword evidence="3" id="KW-1005">Bacterial flagellum biogenesis</keyword>
<dbReference type="InterPro" id="IPR008622">
    <property type="entry name" value="FliT"/>
</dbReference>
<evidence type="ECO:0000313" key="9">
    <source>
        <dbReference type="EMBL" id="ABO50924.1"/>
    </source>
</evidence>
<organism evidence="9 10">
    <name type="scientific">Desulforamulus reducens (strain ATCC BAA-1160 / DSM 100696 / MI-1)</name>
    <name type="common">Desulfotomaculum reducens</name>
    <dbReference type="NCBI Taxonomy" id="349161"/>
    <lineage>
        <taxon>Bacteria</taxon>
        <taxon>Bacillati</taxon>
        <taxon>Bacillota</taxon>
        <taxon>Clostridia</taxon>
        <taxon>Eubacteriales</taxon>
        <taxon>Peptococcaceae</taxon>
        <taxon>Desulforamulus</taxon>
    </lineage>
</organism>
<evidence type="ECO:0000256" key="7">
    <source>
        <dbReference type="ARBA" id="ARBA00093797"/>
    </source>
</evidence>
<comment type="similarity">
    <text evidence="6">Belongs to the bacillales FliT family.</text>
</comment>
<keyword evidence="8" id="KW-0175">Coiled coil</keyword>
<keyword evidence="4" id="KW-0143">Chaperone</keyword>
<dbReference type="OrthoDB" id="9844174at2"/>